<dbReference type="Pfam" id="PF00753">
    <property type="entry name" value="Lactamase_B"/>
    <property type="match status" value="1"/>
</dbReference>
<proteinExistence type="predicted"/>
<dbReference type="PANTHER" id="PTHR42951:SF17">
    <property type="entry name" value="METALLO-BETA-LACTAMASE DOMAIN-CONTAINING PROTEIN"/>
    <property type="match status" value="1"/>
</dbReference>
<dbReference type="KEGG" id="mev:Metev_0916"/>
<dbReference type="HOGENOM" id="CLU_030571_2_2_2"/>
<dbReference type="OrthoDB" id="197151at2157"/>
<evidence type="ECO:0000259" key="1">
    <source>
        <dbReference type="SMART" id="SM00849"/>
    </source>
</evidence>
<dbReference type="Proteomes" id="UP000000391">
    <property type="component" value="Chromosome"/>
</dbReference>
<sequence length="234" mass="26250">MKSRELSIIPVRMGNSNAYLVIGADITFLVDAGVYGHIHNLETILFNNGLDFQDIDLIIITHSHYDHVGNLCEIKEKSFARVLAHVNESGFLKEGYMPIPKGTSPFSNVISWMSNSFSSSKIRYNPVTPDILVDGDCELLTGGEVIILTAPGHTSGSICVIVNNKYAIVGDTLFNVFENCFYPLFADDEKTLIKTWDKLLSTGCKIFYPGHGKPVLLENFNECFYKISKLYYRY</sequence>
<dbReference type="SUPFAM" id="SSF56281">
    <property type="entry name" value="Metallo-hydrolase/oxidoreductase"/>
    <property type="match status" value="1"/>
</dbReference>
<name>D7E763_METEZ</name>
<protein>
    <recommendedName>
        <fullName evidence="1">Metallo-beta-lactamase domain-containing protein</fullName>
    </recommendedName>
</protein>
<dbReference type="RefSeq" id="WP_013194380.1">
    <property type="nucleotide sequence ID" value="NC_014253.1"/>
</dbReference>
<dbReference type="STRING" id="644295.Metev_0916"/>
<dbReference type="GeneID" id="9346545"/>
<dbReference type="InterPro" id="IPR036866">
    <property type="entry name" value="RibonucZ/Hydroxyglut_hydro"/>
</dbReference>
<evidence type="ECO:0000313" key="2">
    <source>
        <dbReference type="EMBL" id="ADI73812.1"/>
    </source>
</evidence>
<dbReference type="AlphaFoldDB" id="D7E763"/>
<evidence type="ECO:0000313" key="3">
    <source>
        <dbReference type="Proteomes" id="UP000000391"/>
    </source>
</evidence>
<reference evidence="2 3" key="1">
    <citation type="submission" date="2010-06" db="EMBL/GenBank/DDBJ databases">
        <title>Complete sequence chromosome of Methanohalobium evestigatum Z-7303.</title>
        <authorList>
            <consortium name="US DOE Joint Genome Institute"/>
            <person name="Lucas S."/>
            <person name="Copeland A."/>
            <person name="Lapidus A."/>
            <person name="Cheng J.-F."/>
            <person name="Bruce D."/>
            <person name="Goodwin L."/>
            <person name="Pitluck S."/>
            <person name="Saunders E."/>
            <person name="Detter J.C."/>
            <person name="Han C."/>
            <person name="Tapia R."/>
            <person name="Land M."/>
            <person name="Hauser L."/>
            <person name="Kyrpides N."/>
            <person name="Mikhailova N."/>
            <person name="Sieprawska-Lupa M."/>
            <person name="Whitman W.B."/>
            <person name="Anderson I."/>
            <person name="Woyke T."/>
        </authorList>
    </citation>
    <scope>NUCLEOTIDE SEQUENCE [LARGE SCALE GENOMIC DNA]</scope>
    <source>
        <strain evidence="3">ATCC BAA-1072 / DSM 3721 / NBRC 107634 / OCM 161 / Z-7303</strain>
    </source>
</reference>
<dbReference type="Gene3D" id="3.60.15.10">
    <property type="entry name" value="Ribonuclease Z/Hydroxyacylglutathione hydrolase-like"/>
    <property type="match status" value="1"/>
</dbReference>
<dbReference type="EMBL" id="CP002069">
    <property type="protein sequence ID" value="ADI73812.1"/>
    <property type="molecule type" value="Genomic_DNA"/>
</dbReference>
<organism evidence="2 3">
    <name type="scientific">Methanohalobium evestigatum (strain ATCC BAA-1072 / DSM 3721 / NBRC 107634 / OCM 161 / Z-7303)</name>
    <dbReference type="NCBI Taxonomy" id="644295"/>
    <lineage>
        <taxon>Archaea</taxon>
        <taxon>Methanobacteriati</taxon>
        <taxon>Methanobacteriota</taxon>
        <taxon>Stenosarchaea group</taxon>
        <taxon>Methanomicrobia</taxon>
        <taxon>Methanosarcinales</taxon>
        <taxon>Methanosarcinaceae</taxon>
        <taxon>Methanohalobium</taxon>
    </lineage>
</organism>
<dbReference type="InterPro" id="IPR001279">
    <property type="entry name" value="Metallo-B-lactamas"/>
</dbReference>
<feature type="domain" description="Metallo-beta-lactamase" evidence="1">
    <location>
        <begin position="15"/>
        <end position="211"/>
    </location>
</feature>
<dbReference type="InterPro" id="IPR050855">
    <property type="entry name" value="NDM-1-like"/>
</dbReference>
<accession>D7E763</accession>
<keyword evidence="3" id="KW-1185">Reference proteome</keyword>
<dbReference type="PANTHER" id="PTHR42951">
    <property type="entry name" value="METALLO-BETA-LACTAMASE DOMAIN-CONTAINING"/>
    <property type="match status" value="1"/>
</dbReference>
<dbReference type="SMART" id="SM00849">
    <property type="entry name" value="Lactamase_B"/>
    <property type="match status" value="1"/>
</dbReference>
<gene>
    <name evidence="2" type="ordered locus">Metev_0916</name>
</gene>